<dbReference type="InterPro" id="IPR036852">
    <property type="entry name" value="Peptidase_S8/S53_dom_sf"/>
</dbReference>
<name>A0A5N6R3V5_9ROSI</name>
<dbReference type="OrthoDB" id="2014869at2759"/>
<dbReference type="Gene3D" id="3.30.70.80">
    <property type="entry name" value="Peptidase S8 propeptide/proteinase inhibitor I9"/>
    <property type="match status" value="1"/>
</dbReference>
<evidence type="ECO:0000313" key="8">
    <source>
        <dbReference type="Proteomes" id="UP000327013"/>
    </source>
</evidence>
<dbReference type="EMBL" id="CM017325">
    <property type="protein sequence ID" value="KAE8055331.1"/>
    <property type="molecule type" value="Genomic_DNA"/>
</dbReference>
<dbReference type="PROSITE" id="PS51892">
    <property type="entry name" value="SUBTILASE"/>
    <property type="match status" value="1"/>
</dbReference>
<dbReference type="Pfam" id="PF00082">
    <property type="entry name" value="Peptidase_S8"/>
    <property type="match status" value="1"/>
</dbReference>
<dbReference type="GO" id="GO:0004252">
    <property type="term" value="F:serine-type endopeptidase activity"/>
    <property type="evidence" value="ECO:0007669"/>
    <property type="project" value="InterPro"/>
</dbReference>
<accession>A0A5N6R3V5</accession>
<evidence type="ECO:0000259" key="5">
    <source>
        <dbReference type="Pfam" id="PF00082"/>
    </source>
</evidence>
<dbReference type="FunFam" id="3.30.70.80:FF:000003">
    <property type="entry name" value="Subtilisin-like protease SBT1.9"/>
    <property type="match status" value="1"/>
</dbReference>
<gene>
    <name evidence="7" type="ORF">FH972_012178</name>
</gene>
<comment type="similarity">
    <text evidence="2 4">Belongs to the peptidase S8 family.</text>
</comment>
<dbReference type="Pfam" id="PF05922">
    <property type="entry name" value="Inhibitor_I9"/>
    <property type="match status" value="1"/>
</dbReference>
<evidence type="ECO:0000256" key="2">
    <source>
        <dbReference type="ARBA" id="ARBA00011073"/>
    </source>
</evidence>
<dbReference type="Proteomes" id="UP000327013">
    <property type="component" value="Chromosome 5"/>
</dbReference>
<dbReference type="InterPro" id="IPR010259">
    <property type="entry name" value="S8pro/Inhibitor_I9"/>
</dbReference>
<reference evidence="7 8" key="1">
    <citation type="submission" date="2019-06" db="EMBL/GenBank/DDBJ databases">
        <title>A chromosomal-level reference genome of Carpinus fangiana (Coryloideae, Betulaceae).</title>
        <authorList>
            <person name="Yang X."/>
            <person name="Wang Z."/>
            <person name="Zhang L."/>
            <person name="Hao G."/>
            <person name="Liu J."/>
            <person name="Yang Y."/>
        </authorList>
    </citation>
    <scope>NUCLEOTIDE SEQUENCE [LARGE SCALE GENOMIC DNA]</scope>
    <source>
        <strain evidence="7">Cfa_2016G</strain>
        <tissue evidence="7">Leaf</tissue>
    </source>
</reference>
<organism evidence="7 8">
    <name type="scientific">Carpinus fangiana</name>
    <dbReference type="NCBI Taxonomy" id="176857"/>
    <lineage>
        <taxon>Eukaryota</taxon>
        <taxon>Viridiplantae</taxon>
        <taxon>Streptophyta</taxon>
        <taxon>Embryophyta</taxon>
        <taxon>Tracheophyta</taxon>
        <taxon>Spermatophyta</taxon>
        <taxon>Magnoliopsida</taxon>
        <taxon>eudicotyledons</taxon>
        <taxon>Gunneridae</taxon>
        <taxon>Pentapetalae</taxon>
        <taxon>rosids</taxon>
        <taxon>fabids</taxon>
        <taxon>Fagales</taxon>
        <taxon>Betulaceae</taxon>
        <taxon>Carpinus</taxon>
    </lineage>
</organism>
<comment type="caution">
    <text evidence="4">Lacks conserved residue(s) required for the propagation of feature annotation.</text>
</comment>
<dbReference type="GO" id="GO:0006508">
    <property type="term" value="P:proteolysis"/>
    <property type="evidence" value="ECO:0007669"/>
    <property type="project" value="InterPro"/>
</dbReference>
<evidence type="ECO:0000256" key="1">
    <source>
        <dbReference type="ARBA" id="ARBA00004613"/>
    </source>
</evidence>
<keyword evidence="3" id="KW-0732">Signal</keyword>
<protein>
    <recommendedName>
        <fullName evidence="9">Inhibitor I9 domain-containing protein</fullName>
    </recommendedName>
</protein>
<evidence type="ECO:0000259" key="6">
    <source>
        <dbReference type="Pfam" id="PF05922"/>
    </source>
</evidence>
<dbReference type="PANTHER" id="PTHR10795">
    <property type="entry name" value="PROPROTEIN CONVERTASE SUBTILISIN/KEXIN"/>
    <property type="match status" value="1"/>
</dbReference>
<evidence type="ECO:0000313" key="7">
    <source>
        <dbReference type="EMBL" id="KAE8055331.1"/>
    </source>
</evidence>
<dbReference type="SUPFAM" id="SSF52743">
    <property type="entry name" value="Subtilisin-like"/>
    <property type="match status" value="1"/>
</dbReference>
<comment type="subcellular location">
    <subcellularLocation>
        <location evidence="1">Secreted</location>
    </subcellularLocation>
</comment>
<keyword evidence="8" id="KW-1185">Reference proteome</keyword>
<dbReference type="AlphaFoldDB" id="A0A5N6R3V5"/>
<proteinExistence type="inferred from homology"/>
<dbReference type="InterPro" id="IPR037045">
    <property type="entry name" value="S8pro/Inhibitor_I9_sf"/>
</dbReference>
<evidence type="ECO:0000256" key="3">
    <source>
        <dbReference type="ARBA" id="ARBA00022729"/>
    </source>
</evidence>
<dbReference type="GO" id="GO:0005576">
    <property type="term" value="C:extracellular region"/>
    <property type="evidence" value="ECO:0007669"/>
    <property type="project" value="UniProtKB-SubCell"/>
</dbReference>
<dbReference type="InterPro" id="IPR045051">
    <property type="entry name" value="SBT"/>
</dbReference>
<feature type="domain" description="Peptidase S8/S53" evidence="5">
    <location>
        <begin position="152"/>
        <end position="199"/>
    </location>
</feature>
<evidence type="ECO:0008006" key="9">
    <source>
        <dbReference type="Google" id="ProtNLM"/>
    </source>
</evidence>
<dbReference type="Gene3D" id="3.40.50.200">
    <property type="entry name" value="Peptidase S8/S53 domain"/>
    <property type="match status" value="2"/>
</dbReference>
<sequence length="209" mass="23190">MDTSLMPKVFTNHHNWYSSTIDSLKYTNPASFDSYDQSSPSLIYTYDHAFGGFCALLSAHELEALRNSLGFISAYRDRILTLHTTYTPEFFSRNPSTGLWPTSKYGEDVIVGVIDSGVWPESESFNDKGMPKNLPNKWNGTCEVGQNFNSLSCNAKVIGARLAIYKVSWDEGTYASDAVAAMKQAISEGVDVISISMGNPTKSHYIRIL</sequence>
<evidence type="ECO:0000256" key="4">
    <source>
        <dbReference type="PROSITE-ProRule" id="PRU01240"/>
    </source>
</evidence>
<feature type="domain" description="Inhibitor I9" evidence="6">
    <location>
        <begin position="5"/>
        <end position="83"/>
    </location>
</feature>
<dbReference type="InterPro" id="IPR000209">
    <property type="entry name" value="Peptidase_S8/S53_dom"/>
</dbReference>